<feature type="region of interest" description="Disordered" evidence="1">
    <location>
        <begin position="112"/>
        <end position="160"/>
    </location>
</feature>
<dbReference type="Proteomes" id="UP001552299">
    <property type="component" value="Unassembled WGS sequence"/>
</dbReference>
<feature type="compositionally biased region" description="Polar residues" evidence="1">
    <location>
        <begin position="70"/>
        <end position="80"/>
    </location>
</feature>
<name>A0ABD0UQL1_DENTH</name>
<accession>A0ABD0UQL1</accession>
<dbReference type="EMBL" id="JANQDX010000012">
    <property type="protein sequence ID" value="KAL0914971.1"/>
    <property type="molecule type" value="Genomic_DNA"/>
</dbReference>
<dbReference type="AlphaFoldDB" id="A0ABD0UQL1"/>
<feature type="region of interest" description="Disordered" evidence="1">
    <location>
        <begin position="70"/>
        <end position="91"/>
    </location>
</feature>
<evidence type="ECO:0000256" key="1">
    <source>
        <dbReference type="SAM" id="MobiDB-lite"/>
    </source>
</evidence>
<reference evidence="2 3" key="1">
    <citation type="journal article" date="2024" name="Plant Biotechnol. J.">
        <title>Dendrobium thyrsiflorum genome and its molecular insights into genes involved in important horticultural traits.</title>
        <authorList>
            <person name="Chen B."/>
            <person name="Wang J.Y."/>
            <person name="Zheng P.J."/>
            <person name="Li K.L."/>
            <person name="Liang Y.M."/>
            <person name="Chen X.F."/>
            <person name="Zhang C."/>
            <person name="Zhao X."/>
            <person name="He X."/>
            <person name="Zhang G.Q."/>
            <person name="Liu Z.J."/>
            <person name="Xu Q."/>
        </authorList>
    </citation>
    <scope>NUCLEOTIDE SEQUENCE [LARGE SCALE GENOMIC DNA]</scope>
    <source>
        <strain evidence="2">GZMU011</strain>
    </source>
</reference>
<gene>
    <name evidence="2" type="ORF">M5K25_015366</name>
</gene>
<evidence type="ECO:0000313" key="2">
    <source>
        <dbReference type="EMBL" id="KAL0914971.1"/>
    </source>
</evidence>
<keyword evidence="3" id="KW-1185">Reference proteome</keyword>
<comment type="caution">
    <text evidence="2">The sequence shown here is derived from an EMBL/GenBank/DDBJ whole genome shotgun (WGS) entry which is preliminary data.</text>
</comment>
<feature type="compositionally biased region" description="Basic and acidic residues" evidence="1">
    <location>
        <begin position="151"/>
        <end position="160"/>
    </location>
</feature>
<proteinExistence type="predicted"/>
<feature type="compositionally biased region" description="Basic residues" evidence="1">
    <location>
        <begin position="81"/>
        <end position="91"/>
    </location>
</feature>
<sequence>MNGKGIDKMPLALGATSYGIGGTYGFDEAHTRSQYNLDEGCARLWDNFDEKAKMQSHQPPEWICIQNTRSASHTTYSRGASTKKRQESRRRPSWLLIIEEQILRHAECAMSGNQCSTDQQRRDYERSNRGEENNEDGDDGETKQGFAIRKSASEKGERGI</sequence>
<protein>
    <submittedName>
        <fullName evidence="2">Uncharacterized protein</fullName>
    </submittedName>
</protein>
<organism evidence="2 3">
    <name type="scientific">Dendrobium thyrsiflorum</name>
    <name type="common">Pinecone-like raceme dendrobium</name>
    <name type="synonym">Orchid</name>
    <dbReference type="NCBI Taxonomy" id="117978"/>
    <lineage>
        <taxon>Eukaryota</taxon>
        <taxon>Viridiplantae</taxon>
        <taxon>Streptophyta</taxon>
        <taxon>Embryophyta</taxon>
        <taxon>Tracheophyta</taxon>
        <taxon>Spermatophyta</taxon>
        <taxon>Magnoliopsida</taxon>
        <taxon>Liliopsida</taxon>
        <taxon>Asparagales</taxon>
        <taxon>Orchidaceae</taxon>
        <taxon>Epidendroideae</taxon>
        <taxon>Malaxideae</taxon>
        <taxon>Dendrobiinae</taxon>
        <taxon>Dendrobium</taxon>
    </lineage>
</organism>
<feature type="compositionally biased region" description="Basic and acidic residues" evidence="1">
    <location>
        <begin position="119"/>
        <end position="132"/>
    </location>
</feature>
<evidence type="ECO:0000313" key="3">
    <source>
        <dbReference type="Proteomes" id="UP001552299"/>
    </source>
</evidence>